<dbReference type="Pfam" id="PF00078">
    <property type="entry name" value="RVT_1"/>
    <property type="match status" value="1"/>
</dbReference>
<dbReference type="EMBL" id="JAZDWU010000011">
    <property type="protein sequence ID" value="KAK9986390.1"/>
    <property type="molecule type" value="Genomic_DNA"/>
</dbReference>
<name>A0AAW2BK65_9ROSI</name>
<evidence type="ECO:0000313" key="3">
    <source>
        <dbReference type="Proteomes" id="UP001459277"/>
    </source>
</evidence>
<dbReference type="InterPro" id="IPR052343">
    <property type="entry name" value="Retrotransposon-Effector_Assoc"/>
</dbReference>
<proteinExistence type="predicted"/>
<dbReference type="PANTHER" id="PTHR46890">
    <property type="entry name" value="NON-LTR RETROLELEMENT REVERSE TRANSCRIPTASE-LIKE PROTEIN-RELATED"/>
    <property type="match status" value="1"/>
</dbReference>
<dbReference type="PROSITE" id="PS50878">
    <property type="entry name" value="RT_POL"/>
    <property type="match status" value="1"/>
</dbReference>
<protein>
    <recommendedName>
        <fullName evidence="1">Reverse transcriptase domain-containing protein</fullName>
    </recommendedName>
</protein>
<evidence type="ECO:0000313" key="2">
    <source>
        <dbReference type="EMBL" id="KAK9986390.1"/>
    </source>
</evidence>
<organism evidence="2 3">
    <name type="scientific">Lithocarpus litseifolius</name>
    <dbReference type="NCBI Taxonomy" id="425828"/>
    <lineage>
        <taxon>Eukaryota</taxon>
        <taxon>Viridiplantae</taxon>
        <taxon>Streptophyta</taxon>
        <taxon>Embryophyta</taxon>
        <taxon>Tracheophyta</taxon>
        <taxon>Spermatophyta</taxon>
        <taxon>Magnoliopsida</taxon>
        <taxon>eudicotyledons</taxon>
        <taxon>Gunneridae</taxon>
        <taxon>Pentapetalae</taxon>
        <taxon>rosids</taxon>
        <taxon>fabids</taxon>
        <taxon>Fagales</taxon>
        <taxon>Fagaceae</taxon>
        <taxon>Lithocarpus</taxon>
    </lineage>
</organism>
<dbReference type="InterPro" id="IPR000477">
    <property type="entry name" value="RT_dom"/>
</dbReference>
<accession>A0AAW2BK65</accession>
<evidence type="ECO:0000259" key="1">
    <source>
        <dbReference type="PROSITE" id="PS50878"/>
    </source>
</evidence>
<dbReference type="SUPFAM" id="SSF56672">
    <property type="entry name" value="DNA/RNA polymerases"/>
    <property type="match status" value="1"/>
</dbReference>
<dbReference type="Proteomes" id="UP001459277">
    <property type="component" value="Unassembled WGS sequence"/>
</dbReference>
<dbReference type="AlphaFoldDB" id="A0AAW2BK65"/>
<dbReference type="InterPro" id="IPR043502">
    <property type="entry name" value="DNA/RNA_pol_sf"/>
</dbReference>
<dbReference type="CDD" id="cd01650">
    <property type="entry name" value="RT_nLTR_like"/>
    <property type="match status" value="1"/>
</dbReference>
<gene>
    <name evidence="2" type="ORF">SO802_031341</name>
</gene>
<keyword evidence="3" id="KW-1185">Reference proteome</keyword>
<reference evidence="2 3" key="1">
    <citation type="submission" date="2024-01" db="EMBL/GenBank/DDBJ databases">
        <title>A telomere-to-telomere, gap-free genome of sweet tea (Lithocarpus litseifolius).</title>
        <authorList>
            <person name="Zhou J."/>
        </authorList>
    </citation>
    <scope>NUCLEOTIDE SEQUENCE [LARGE SCALE GENOMIC DNA]</scope>
    <source>
        <strain evidence="2">Zhou-2022a</strain>
        <tissue evidence="2">Leaf</tissue>
    </source>
</reference>
<comment type="caution">
    <text evidence="2">The sequence shown here is derived from an EMBL/GenBank/DDBJ whole genome shotgun (WGS) entry which is preliminary data.</text>
</comment>
<feature type="domain" description="Reverse transcriptase" evidence="1">
    <location>
        <begin position="34"/>
        <end position="303"/>
    </location>
</feature>
<dbReference type="PANTHER" id="PTHR46890:SF48">
    <property type="entry name" value="RNA-DIRECTED DNA POLYMERASE"/>
    <property type="match status" value="1"/>
</dbReference>
<sequence>MGPTKALGLDVMNALFFQKFWHIVGDDVIAAVLDFLNSGTMMPEINYTRIVLIPKIRVPERMSNYRPISLCNVIYKIISKVLANRLKLILPRLISPTQSAFVPGRLITDNVLVAYESLHSMHSRRSGSKGYMAMKLDISKAYDRVKWPFLKGIMLRLGLPEVWVDFMACVTTPTFLVCINGKAYGNITRSRAIRQGDPLSPYLFLLCAEGFSSLLAKAEREERIHGVSICRRAPSTSHLLFVDDSLLFCRANQEEVQAISEVLQTYAASSGQCINFEKSSIYFSSNTGGEQRERIKTVLGIKEVVRFESYLGLPTLVDFIDWTVHDWNHSVIAANFHRDDMEAILRVPLSRRVVPDVIMWLHNKNGLYSVKSGYHIARLVSQEAAGMMGSLEQRRKELNWPKLWKYNLPRKIKCKTARGDILQLIEDLMARLTVEDMELFFVQCWVIWNQRNSVLHGGRILDPSRLVRRAEDYLKEYRDAQDHLLVRASNGLVQQ</sequence>